<evidence type="ECO:0000313" key="2">
    <source>
        <dbReference type="WBParaSite" id="BXY_0219000.1"/>
    </source>
</evidence>
<proteinExistence type="predicted"/>
<dbReference type="AlphaFoldDB" id="A0A1I7RNA4"/>
<organism evidence="1 2">
    <name type="scientific">Bursaphelenchus xylophilus</name>
    <name type="common">Pinewood nematode worm</name>
    <name type="synonym">Aphelenchoides xylophilus</name>
    <dbReference type="NCBI Taxonomy" id="6326"/>
    <lineage>
        <taxon>Eukaryota</taxon>
        <taxon>Metazoa</taxon>
        <taxon>Ecdysozoa</taxon>
        <taxon>Nematoda</taxon>
        <taxon>Chromadorea</taxon>
        <taxon>Rhabditida</taxon>
        <taxon>Tylenchina</taxon>
        <taxon>Tylenchomorpha</taxon>
        <taxon>Aphelenchoidea</taxon>
        <taxon>Aphelenchoididae</taxon>
        <taxon>Bursaphelenchus</taxon>
    </lineage>
</organism>
<reference evidence="2" key="1">
    <citation type="submission" date="2016-11" db="UniProtKB">
        <authorList>
            <consortium name="WormBaseParasite"/>
        </authorList>
    </citation>
    <scope>IDENTIFICATION</scope>
</reference>
<sequence length="82" mass="9047">MIENDVVVLTDQFFSTKPLFGTKCHKNSIDNCALLAFCINLGPTTKTNGQLHGTAFFIDSRSFCSRPQKKIASIFVLFLASS</sequence>
<protein>
    <submittedName>
        <fullName evidence="2">Transposase</fullName>
    </submittedName>
</protein>
<evidence type="ECO:0000313" key="1">
    <source>
        <dbReference type="Proteomes" id="UP000095284"/>
    </source>
</evidence>
<dbReference type="WBParaSite" id="BXY_0219000.1">
    <property type="protein sequence ID" value="BXY_0219000.1"/>
    <property type="gene ID" value="BXY_0219000"/>
</dbReference>
<dbReference type="Proteomes" id="UP000095284">
    <property type="component" value="Unplaced"/>
</dbReference>
<accession>A0A1I7RNA4</accession>
<name>A0A1I7RNA4_BURXY</name>